<dbReference type="KEGG" id="lck:HN018_15735"/>
<accession>A0A6M8HS36</accession>
<comment type="subcellular location">
    <subcellularLocation>
        <location evidence="1">Periplasm</location>
    </subcellularLocation>
</comment>
<dbReference type="EMBL" id="CP053708">
    <property type="protein sequence ID" value="QKE91303.1"/>
    <property type="molecule type" value="Genomic_DNA"/>
</dbReference>
<protein>
    <submittedName>
        <fullName evidence="3">Extracellular solute-binding protein</fullName>
    </submittedName>
</protein>
<dbReference type="GO" id="GO:0042597">
    <property type="term" value="C:periplasmic space"/>
    <property type="evidence" value="ECO:0007669"/>
    <property type="project" value="UniProtKB-SubCell"/>
</dbReference>
<comment type="similarity">
    <text evidence="2">Belongs to the bacterial solute-binding protein 1 family.</text>
</comment>
<reference evidence="3 4" key="1">
    <citation type="journal article" date="2014" name="World J. Microbiol. Biotechnol.">
        <title>Biodiversity and physiological characteristics of Antarctic and Arctic lichens-associated bacteria.</title>
        <authorList>
            <person name="Lee Y.M."/>
            <person name="Kim E.H."/>
            <person name="Lee H.K."/>
            <person name="Hong S.G."/>
        </authorList>
    </citation>
    <scope>NUCLEOTIDE SEQUENCE [LARGE SCALE GENOMIC DNA]</scope>
    <source>
        <strain evidence="3 4">PAMC 26569</strain>
    </source>
</reference>
<evidence type="ECO:0000256" key="2">
    <source>
        <dbReference type="ARBA" id="ARBA00008520"/>
    </source>
</evidence>
<dbReference type="Gene3D" id="3.40.190.10">
    <property type="entry name" value="Periplasmic binding protein-like II"/>
    <property type="match status" value="1"/>
</dbReference>
<proteinExistence type="inferred from homology"/>
<evidence type="ECO:0000313" key="4">
    <source>
        <dbReference type="Proteomes" id="UP000500767"/>
    </source>
</evidence>
<dbReference type="Proteomes" id="UP000500767">
    <property type="component" value="Chromosome"/>
</dbReference>
<evidence type="ECO:0000313" key="3">
    <source>
        <dbReference type="EMBL" id="QKE91303.1"/>
    </source>
</evidence>
<dbReference type="InterPro" id="IPR006059">
    <property type="entry name" value="SBP"/>
</dbReference>
<dbReference type="Pfam" id="PF01547">
    <property type="entry name" value="SBP_bac_1"/>
    <property type="match status" value="1"/>
</dbReference>
<dbReference type="PROSITE" id="PS51318">
    <property type="entry name" value="TAT"/>
    <property type="match status" value="1"/>
</dbReference>
<sequence length="439" mass="48219">MTNDRDTTFLSPTRRQVLAASLAGLAAPILGWTPASAAAPIRLTMWSWVPDLRTELDMFEAAHPDIRIDVINAGQSAPEYAKLRTALKAGTGAPDIVQLELSMVATFMQVKGLADLAPLGAASLGNTYVDWSWKQVTRDTGVFALPWDSGPMGQIYRQDIAEKQKFTIPKSWDEFAETAIRIRKDGGEGYLCNATFSDGGWSTGLLWQAGWRPFAIDDDKITIRINDDVARRFARYWQKLIDAKAVDTAPGFVTDWYQSVARGRYAIWLTAAWGPLFLSQFAQSSSGQWRCAQLPQWDTAKPSNGNYGGSSLAVSSTSPNKQAAATAIQWLLAQKQPGTAFATKQFLFPVQKALLDDTKFLSTPHPFYGNQPINTVFAEAAQRVGAGFQWSPFNDYFMSQMSNELGAAASGGGTLEAAFDRLQDRIAHYAKQQGFRVSS</sequence>
<evidence type="ECO:0000256" key="1">
    <source>
        <dbReference type="ARBA" id="ARBA00004418"/>
    </source>
</evidence>
<dbReference type="SUPFAM" id="SSF53850">
    <property type="entry name" value="Periplasmic binding protein-like II"/>
    <property type="match status" value="1"/>
</dbReference>
<dbReference type="PANTHER" id="PTHR43649">
    <property type="entry name" value="ARABINOSE-BINDING PROTEIN-RELATED"/>
    <property type="match status" value="1"/>
</dbReference>
<dbReference type="RefSeq" id="WP_171833173.1">
    <property type="nucleotide sequence ID" value="NZ_CP053708.1"/>
</dbReference>
<dbReference type="InterPro" id="IPR050490">
    <property type="entry name" value="Bact_solute-bd_prot1"/>
</dbReference>
<dbReference type="InterPro" id="IPR006311">
    <property type="entry name" value="TAT_signal"/>
</dbReference>
<dbReference type="AlphaFoldDB" id="A0A6M8HS36"/>
<organism evidence="3 4">
    <name type="scientific">Lichenicola cladoniae</name>
    <dbReference type="NCBI Taxonomy" id="1484109"/>
    <lineage>
        <taxon>Bacteria</taxon>
        <taxon>Pseudomonadati</taxon>
        <taxon>Pseudomonadota</taxon>
        <taxon>Alphaproteobacteria</taxon>
        <taxon>Acetobacterales</taxon>
        <taxon>Acetobacteraceae</taxon>
        <taxon>Lichenicola</taxon>
    </lineage>
</organism>
<name>A0A6M8HS36_9PROT</name>
<gene>
    <name evidence="3" type="ORF">HN018_15735</name>
</gene>
<keyword evidence="4" id="KW-1185">Reference proteome</keyword>
<dbReference type="PANTHER" id="PTHR43649:SF12">
    <property type="entry name" value="DIACETYLCHITOBIOSE BINDING PROTEIN DASA"/>
    <property type="match status" value="1"/>
</dbReference>